<feature type="transmembrane region" description="Helical" evidence="6">
    <location>
        <begin position="99"/>
        <end position="119"/>
    </location>
</feature>
<feature type="transmembrane region" description="Helical" evidence="6">
    <location>
        <begin position="125"/>
        <end position="147"/>
    </location>
</feature>
<dbReference type="InterPro" id="IPR052864">
    <property type="entry name" value="Chloroplast_FAD_CarF"/>
</dbReference>
<feature type="transmembrane region" description="Helical" evidence="6">
    <location>
        <begin position="38"/>
        <end position="58"/>
    </location>
</feature>
<dbReference type="UniPathway" id="UPA00199"/>
<proteinExistence type="inferred from homology"/>
<evidence type="ECO:0000256" key="5">
    <source>
        <dbReference type="ARBA" id="ARBA00023136"/>
    </source>
</evidence>
<evidence type="ECO:0000256" key="6">
    <source>
        <dbReference type="SAM" id="Phobius"/>
    </source>
</evidence>
<dbReference type="GO" id="GO:0016020">
    <property type="term" value="C:membrane"/>
    <property type="evidence" value="ECO:0007669"/>
    <property type="project" value="UniProtKB-SubCell"/>
</dbReference>
<evidence type="ECO:0000256" key="4">
    <source>
        <dbReference type="ARBA" id="ARBA00022989"/>
    </source>
</evidence>
<dbReference type="EMBL" id="JAATIQ010000229">
    <property type="protein sequence ID" value="KAF4368719.1"/>
    <property type="molecule type" value="Genomic_DNA"/>
</dbReference>
<name>A0A7J6FFQ7_CANSA</name>
<dbReference type="OrthoDB" id="5103at2759"/>
<evidence type="ECO:0000256" key="1">
    <source>
        <dbReference type="ARBA" id="ARBA00004141"/>
    </source>
</evidence>
<evidence type="ECO:0000313" key="8">
    <source>
        <dbReference type="EMBL" id="KAF4368719.1"/>
    </source>
</evidence>
<evidence type="ECO:0000256" key="2">
    <source>
        <dbReference type="ARBA" id="ARBA00007620"/>
    </source>
</evidence>
<keyword evidence="3 6" id="KW-0812">Transmembrane</keyword>
<comment type="subcellular location">
    <subcellularLocation>
        <location evidence="1">Membrane</location>
        <topology evidence="1">Multi-pass membrane protein</topology>
    </subcellularLocation>
</comment>
<sequence>MLSTWSHRAWLASGSTAVLLSLAKLAIGVTNSKDHNFWLVALSSTVACVVGFVVVDLASGVYHWAADNYGCASTPIFGYQAEAFQLHHEFPMRITRHEFVNRTHPFACVVTFLVLPIHLFWDHPIIHGFVGFFFGCVIFTQQFHVWAHGAKNQLPPLVVALQDLGILVGRSQHEAHHRPPYNCNYCVISGFWNAFLDKNKIFKALEKLLFLKFGVKPNSWS</sequence>
<comment type="similarity">
    <text evidence="2">Belongs to the fatty acid desaturase CarF family.</text>
</comment>
<protein>
    <recommendedName>
        <fullName evidence="7">Lipid desaturase domain-containing protein</fullName>
    </recommendedName>
</protein>
<dbReference type="Proteomes" id="UP000583929">
    <property type="component" value="Unassembled WGS sequence"/>
</dbReference>
<organism evidence="8 9">
    <name type="scientific">Cannabis sativa</name>
    <name type="common">Hemp</name>
    <name type="synonym">Marijuana</name>
    <dbReference type="NCBI Taxonomy" id="3483"/>
    <lineage>
        <taxon>Eukaryota</taxon>
        <taxon>Viridiplantae</taxon>
        <taxon>Streptophyta</taxon>
        <taxon>Embryophyta</taxon>
        <taxon>Tracheophyta</taxon>
        <taxon>Spermatophyta</taxon>
        <taxon>Magnoliopsida</taxon>
        <taxon>eudicotyledons</taxon>
        <taxon>Gunneridae</taxon>
        <taxon>Pentapetalae</taxon>
        <taxon>rosids</taxon>
        <taxon>fabids</taxon>
        <taxon>Rosales</taxon>
        <taxon>Cannabaceae</taxon>
        <taxon>Cannabis</taxon>
    </lineage>
</organism>
<feature type="domain" description="Lipid desaturase" evidence="7">
    <location>
        <begin position="53"/>
        <end position="220"/>
    </location>
</feature>
<evidence type="ECO:0000256" key="3">
    <source>
        <dbReference type="ARBA" id="ARBA00022692"/>
    </source>
</evidence>
<dbReference type="GO" id="GO:0006631">
    <property type="term" value="P:fatty acid metabolic process"/>
    <property type="evidence" value="ECO:0007669"/>
    <property type="project" value="UniProtKB-UniPathway"/>
</dbReference>
<dbReference type="InterPro" id="IPR019547">
    <property type="entry name" value="Lipid_desat"/>
</dbReference>
<keyword evidence="9" id="KW-1185">Reference proteome</keyword>
<gene>
    <name evidence="8" type="ORF">G4B88_000976</name>
</gene>
<dbReference type="Pfam" id="PF10520">
    <property type="entry name" value="Lipid_desat"/>
    <property type="match status" value="1"/>
</dbReference>
<keyword evidence="4 6" id="KW-1133">Transmembrane helix</keyword>
<comment type="caution">
    <text evidence="8">The sequence shown here is derived from an EMBL/GenBank/DDBJ whole genome shotgun (WGS) entry which is preliminary data.</text>
</comment>
<accession>A0A803Q9A3</accession>
<dbReference type="PANTHER" id="PTHR48140:SF1">
    <property type="entry name" value="FATTY ACID DESATURASE 4, CHLOROPLASTIC-RELATED"/>
    <property type="match status" value="1"/>
</dbReference>
<reference evidence="8 9" key="1">
    <citation type="journal article" date="2020" name="bioRxiv">
        <title>Sequence and annotation of 42 cannabis genomes reveals extensive copy number variation in cannabinoid synthesis and pathogen resistance genes.</title>
        <authorList>
            <person name="Mckernan K.J."/>
            <person name="Helbert Y."/>
            <person name="Kane L.T."/>
            <person name="Ebling H."/>
            <person name="Zhang L."/>
            <person name="Liu B."/>
            <person name="Eaton Z."/>
            <person name="Mclaughlin S."/>
            <person name="Kingan S."/>
            <person name="Baybayan P."/>
            <person name="Concepcion G."/>
            <person name="Jordan M."/>
            <person name="Riva A."/>
            <person name="Barbazuk W."/>
            <person name="Harkins T."/>
        </authorList>
    </citation>
    <scope>NUCLEOTIDE SEQUENCE [LARGE SCALE GENOMIC DNA]</scope>
    <source>
        <strain evidence="9">cv. Jamaican Lion 4</strain>
        <tissue evidence="8">Leaf</tissue>
    </source>
</reference>
<accession>A0A7J6FFQ7</accession>
<dbReference type="AlphaFoldDB" id="A0A7J6FFQ7"/>
<evidence type="ECO:0000259" key="7">
    <source>
        <dbReference type="Pfam" id="PF10520"/>
    </source>
</evidence>
<dbReference type="PANTHER" id="PTHR48140">
    <property type="entry name" value="FATTY ACID DESATURASE 4, CHLOROPLASTIC-RELATED"/>
    <property type="match status" value="1"/>
</dbReference>
<evidence type="ECO:0000313" key="9">
    <source>
        <dbReference type="Proteomes" id="UP000583929"/>
    </source>
</evidence>
<keyword evidence="5 6" id="KW-0472">Membrane</keyword>